<dbReference type="PANTHER" id="PTHR22550:SF5">
    <property type="entry name" value="LEUCINE ZIPPER PROTEIN 4"/>
    <property type="match status" value="1"/>
</dbReference>
<dbReference type="Proteomes" id="UP000663505">
    <property type="component" value="Chromosome"/>
</dbReference>
<sequence length="665" mass="72990">MFTVDDTIVKTQFSLVANQDAGSQGTSVSSSESPDSDQATDSKQGTQQSERANFHRAEQGELDEREVLQLQKPIPIHEYVRKSEEQAALKKATVSTDNPVIPWDIKDVHARLNQSFHLPENKDIVVREFEIGINRTWHAMLVFVDGLVNTMLINTNLLEPLMVLSHLDHSHETGKRMETVLDTLLPSNQIAVVEKWEEAVDGVLTGSTVLFVEGTQAAVVCESKGWEHRNVSTPQTENVVKGPHQAFTENFRANTGLVRSMLRSPDLITETMSIGRLGKTDVALMYIHGLTNTRLVEEIRRRIKAVDVDYLADVGTLSQFIEDNPRVWVPQTLSTERPDRVAQMLTEGYVAIFVGQSSFVLVCPVVIFSLMQAAEDAYLRFPFGSFLRIIRWIALAVALLMPALYVSVTNYHPEMIPTDLLMAIAGSREQVPFPVIVEILLMELAIELIREAGIRIPSIIGPTIGIVGALIIGQAAVQAGVVSPLLVIVIAVTALASFTIPNYNLQFGIRIMRFAFMFISALFGFYGLTLAIVVMLARLTIQQSLGVPLFTPAAPKTDSSRDAFLRSPAFSMNKRPLFLYPQKIQKQEPYTRPWSGVTGSDPILQSQSDKSDNGGENSGDDNSTNGNKGNDTNDGSGNKGNDKNDGSGSKGNGNGGRGNSGGRRK</sequence>
<feature type="region of interest" description="Disordered" evidence="3">
    <location>
        <begin position="589"/>
        <end position="665"/>
    </location>
</feature>
<organism evidence="5 6">
    <name type="scientific">Alicyclobacillus mengziensis</name>
    <dbReference type="NCBI Taxonomy" id="2931921"/>
    <lineage>
        <taxon>Bacteria</taxon>
        <taxon>Bacillati</taxon>
        <taxon>Bacillota</taxon>
        <taxon>Bacilli</taxon>
        <taxon>Bacillales</taxon>
        <taxon>Alicyclobacillaceae</taxon>
        <taxon>Alicyclobacillus</taxon>
    </lineage>
</organism>
<dbReference type="InterPro" id="IPR004995">
    <property type="entry name" value="Spore_Ger"/>
</dbReference>
<dbReference type="AlphaFoldDB" id="A0A9X7W385"/>
<feature type="compositionally biased region" description="Polar residues" evidence="3">
    <location>
        <begin position="37"/>
        <end position="51"/>
    </location>
</feature>
<feature type="transmembrane region" description="Helical" evidence="4">
    <location>
        <begin position="456"/>
        <end position="476"/>
    </location>
</feature>
<evidence type="ECO:0000256" key="2">
    <source>
        <dbReference type="ARBA" id="ARBA00023136"/>
    </source>
</evidence>
<feature type="compositionally biased region" description="Low complexity" evidence="3">
    <location>
        <begin position="23"/>
        <end position="33"/>
    </location>
</feature>
<feature type="transmembrane region" description="Helical" evidence="4">
    <location>
        <begin position="482"/>
        <end position="503"/>
    </location>
</feature>
<dbReference type="EMBL" id="CP071182">
    <property type="protein sequence ID" value="QSO49672.1"/>
    <property type="molecule type" value="Genomic_DNA"/>
</dbReference>
<feature type="compositionally biased region" description="Low complexity" evidence="3">
    <location>
        <begin position="620"/>
        <end position="636"/>
    </location>
</feature>
<evidence type="ECO:0000256" key="3">
    <source>
        <dbReference type="SAM" id="MobiDB-lite"/>
    </source>
</evidence>
<evidence type="ECO:0000256" key="4">
    <source>
        <dbReference type="SAM" id="Phobius"/>
    </source>
</evidence>
<dbReference type="Pfam" id="PF03323">
    <property type="entry name" value="GerA"/>
    <property type="match status" value="1"/>
</dbReference>
<dbReference type="GO" id="GO:0016020">
    <property type="term" value="C:membrane"/>
    <property type="evidence" value="ECO:0007669"/>
    <property type="project" value="InterPro"/>
</dbReference>
<protein>
    <submittedName>
        <fullName evidence="5">Spore germination protein</fullName>
    </submittedName>
</protein>
<evidence type="ECO:0000313" key="6">
    <source>
        <dbReference type="Proteomes" id="UP000663505"/>
    </source>
</evidence>
<feature type="compositionally biased region" description="Gly residues" evidence="3">
    <location>
        <begin position="648"/>
        <end position="665"/>
    </location>
</feature>
<feature type="transmembrane region" description="Helical" evidence="4">
    <location>
        <begin position="515"/>
        <end position="537"/>
    </location>
</feature>
<name>A0A9X7W385_9BACL</name>
<proteinExistence type="inferred from homology"/>
<keyword evidence="2 4" id="KW-0472">Membrane</keyword>
<feature type="transmembrane region" description="Helical" evidence="4">
    <location>
        <begin position="392"/>
        <end position="411"/>
    </location>
</feature>
<keyword evidence="6" id="KW-1185">Reference proteome</keyword>
<accession>A0A9X7W385</accession>
<dbReference type="PANTHER" id="PTHR22550">
    <property type="entry name" value="SPORE GERMINATION PROTEIN"/>
    <property type="match status" value="1"/>
</dbReference>
<evidence type="ECO:0000256" key="1">
    <source>
        <dbReference type="ARBA" id="ARBA00005278"/>
    </source>
</evidence>
<comment type="similarity">
    <text evidence="1">Belongs to the GerABKA family.</text>
</comment>
<keyword evidence="4" id="KW-1133">Transmembrane helix</keyword>
<keyword evidence="4" id="KW-0812">Transmembrane</keyword>
<dbReference type="KEGG" id="afx:JZ786_04210"/>
<dbReference type="GO" id="GO:0009847">
    <property type="term" value="P:spore germination"/>
    <property type="evidence" value="ECO:0007669"/>
    <property type="project" value="InterPro"/>
</dbReference>
<dbReference type="InterPro" id="IPR050768">
    <property type="entry name" value="UPF0353/GerABKA_families"/>
</dbReference>
<feature type="transmembrane region" description="Helical" evidence="4">
    <location>
        <begin position="348"/>
        <end position="371"/>
    </location>
</feature>
<reference evidence="5 6" key="1">
    <citation type="submission" date="2021-02" db="EMBL/GenBank/DDBJ databases">
        <title>Alicyclobacillus curvatus sp. nov. and Alicyclobacillus mengziensis sp. nov., two acidophilic bacteria isolated from acid mine drainage.</title>
        <authorList>
            <person name="Huang Y."/>
        </authorList>
    </citation>
    <scope>NUCLEOTIDE SEQUENCE [LARGE SCALE GENOMIC DNA]</scope>
    <source>
        <strain evidence="5 6">S30H14</strain>
    </source>
</reference>
<gene>
    <name evidence="5" type="ORF">JZ786_04210</name>
</gene>
<evidence type="ECO:0000313" key="5">
    <source>
        <dbReference type="EMBL" id="QSO49672.1"/>
    </source>
</evidence>
<feature type="region of interest" description="Disordered" evidence="3">
    <location>
        <begin position="19"/>
        <end position="64"/>
    </location>
</feature>